<feature type="chain" id="PRO_5014471352" evidence="3">
    <location>
        <begin position="22"/>
        <end position="139"/>
    </location>
</feature>
<feature type="signal peptide" evidence="3">
    <location>
        <begin position="1"/>
        <end position="21"/>
    </location>
</feature>
<dbReference type="Gene3D" id="1.20.90.10">
    <property type="entry name" value="Phospholipase A2 domain"/>
    <property type="match status" value="1"/>
</dbReference>
<gene>
    <name evidence="4" type="ORF">TSOC_002539</name>
</gene>
<dbReference type="EMBL" id="PGGS01000049">
    <property type="protein sequence ID" value="PNH10697.1"/>
    <property type="molecule type" value="Genomic_DNA"/>
</dbReference>
<dbReference type="OrthoDB" id="566013at2759"/>
<organism evidence="4 5">
    <name type="scientific">Tetrabaena socialis</name>
    <dbReference type="NCBI Taxonomy" id="47790"/>
    <lineage>
        <taxon>Eukaryota</taxon>
        <taxon>Viridiplantae</taxon>
        <taxon>Chlorophyta</taxon>
        <taxon>core chlorophytes</taxon>
        <taxon>Chlorophyceae</taxon>
        <taxon>CS clade</taxon>
        <taxon>Chlamydomonadales</taxon>
        <taxon>Tetrabaenaceae</taxon>
        <taxon>Tetrabaena</taxon>
    </lineage>
</organism>
<dbReference type="AlphaFoldDB" id="A0A2J8ADU7"/>
<evidence type="ECO:0000256" key="1">
    <source>
        <dbReference type="ARBA" id="ARBA00004613"/>
    </source>
</evidence>
<dbReference type="InterPro" id="IPR033113">
    <property type="entry name" value="PLA2_histidine"/>
</dbReference>
<keyword evidence="2" id="KW-0964">Secreted</keyword>
<comment type="subcellular location">
    <subcellularLocation>
        <location evidence="1">Secreted</location>
    </subcellularLocation>
</comment>
<dbReference type="GO" id="GO:0004623">
    <property type="term" value="F:phospholipase A2 activity"/>
    <property type="evidence" value="ECO:0007669"/>
    <property type="project" value="InterPro"/>
</dbReference>
<dbReference type="GO" id="GO:0006644">
    <property type="term" value="P:phospholipid metabolic process"/>
    <property type="evidence" value="ECO:0007669"/>
    <property type="project" value="InterPro"/>
</dbReference>
<dbReference type="GO" id="GO:0050482">
    <property type="term" value="P:arachidonate secretion"/>
    <property type="evidence" value="ECO:0007669"/>
    <property type="project" value="InterPro"/>
</dbReference>
<name>A0A2J8ADU7_9CHLO</name>
<evidence type="ECO:0000313" key="4">
    <source>
        <dbReference type="EMBL" id="PNH10697.1"/>
    </source>
</evidence>
<keyword evidence="5" id="KW-1185">Reference proteome</keyword>
<evidence type="ECO:0000313" key="5">
    <source>
        <dbReference type="Proteomes" id="UP000236333"/>
    </source>
</evidence>
<dbReference type="InterPro" id="IPR036444">
    <property type="entry name" value="PLipase_A2_dom_sf"/>
</dbReference>
<proteinExistence type="predicted"/>
<evidence type="ECO:0000256" key="2">
    <source>
        <dbReference type="ARBA" id="ARBA00022525"/>
    </source>
</evidence>
<dbReference type="PROSITE" id="PS00118">
    <property type="entry name" value="PA2_HIS"/>
    <property type="match status" value="1"/>
</dbReference>
<protein>
    <submittedName>
        <fullName evidence="4">Phospholipase A2-beta</fullName>
    </submittedName>
</protein>
<dbReference type="SUPFAM" id="SSF48619">
    <property type="entry name" value="Phospholipase A2, PLA2"/>
    <property type="match status" value="1"/>
</dbReference>
<reference evidence="4 5" key="1">
    <citation type="journal article" date="2017" name="Mol. Biol. Evol.">
        <title>The 4-celled Tetrabaena socialis nuclear genome reveals the essential components for genetic control of cell number at the origin of multicellularity in the volvocine lineage.</title>
        <authorList>
            <person name="Featherston J."/>
            <person name="Arakaki Y."/>
            <person name="Hanschen E.R."/>
            <person name="Ferris P.J."/>
            <person name="Michod R.E."/>
            <person name="Olson B.J.S.C."/>
            <person name="Nozaki H."/>
            <person name="Durand P.M."/>
        </authorList>
    </citation>
    <scope>NUCLEOTIDE SEQUENCE [LARGE SCALE GENOMIC DNA]</scope>
    <source>
        <strain evidence="4 5">NIES-571</strain>
    </source>
</reference>
<comment type="caution">
    <text evidence="4">The sequence shown here is derived from an EMBL/GenBank/DDBJ whole genome shotgun (WGS) entry which is preliminary data.</text>
</comment>
<sequence length="139" mass="14826">MGAIWLCALVVLACWAAPGKAVDAPGREETPCAKSCHTINCDNMGIRYGRYCGVGHGGCAGVEPCDPVDLCCKRHDTCVEKSSVFDNRCHKRFLKCLGKHVNKDDEGFAPQTCPYSLVIPTMKAGIEMVMGFAGGGGEL</sequence>
<keyword evidence="3" id="KW-0732">Signal</keyword>
<accession>A0A2J8ADU7</accession>
<dbReference type="GO" id="GO:0005576">
    <property type="term" value="C:extracellular region"/>
    <property type="evidence" value="ECO:0007669"/>
    <property type="project" value="UniProtKB-SubCell"/>
</dbReference>
<dbReference type="Proteomes" id="UP000236333">
    <property type="component" value="Unassembled WGS sequence"/>
</dbReference>
<evidence type="ECO:0000256" key="3">
    <source>
        <dbReference type="SAM" id="SignalP"/>
    </source>
</evidence>